<keyword evidence="2" id="KW-1185">Reference proteome</keyword>
<evidence type="ECO:0000313" key="2">
    <source>
        <dbReference type="Proteomes" id="UP000054217"/>
    </source>
</evidence>
<dbReference type="Proteomes" id="UP000054217">
    <property type="component" value="Unassembled WGS sequence"/>
</dbReference>
<sequence length="65" mass="7006">MTAPAGVNPWMVSNVVTLPTIRSITSHLELISAYRRSFGSIMNGLAAVNSRNDVEKQARSCDPCA</sequence>
<evidence type="ECO:0000313" key="1">
    <source>
        <dbReference type="EMBL" id="KIO11114.1"/>
    </source>
</evidence>
<feature type="non-terminal residue" evidence="1">
    <location>
        <position position="65"/>
    </location>
</feature>
<reference evidence="1 2" key="1">
    <citation type="submission" date="2014-04" db="EMBL/GenBank/DDBJ databases">
        <authorList>
            <consortium name="DOE Joint Genome Institute"/>
            <person name="Kuo A."/>
            <person name="Kohler A."/>
            <person name="Costa M.D."/>
            <person name="Nagy L.G."/>
            <person name="Floudas D."/>
            <person name="Copeland A."/>
            <person name="Barry K.W."/>
            <person name="Cichocki N."/>
            <person name="Veneault-Fourrey C."/>
            <person name="LaButti K."/>
            <person name="Lindquist E.A."/>
            <person name="Lipzen A."/>
            <person name="Lundell T."/>
            <person name="Morin E."/>
            <person name="Murat C."/>
            <person name="Sun H."/>
            <person name="Tunlid A."/>
            <person name="Henrissat B."/>
            <person name="Grigoriev I.V."/>
            <person name="Hibbett D.S."/>
            <person name="Martin F."/>
            <person name="Nordberg H.P."/>
            <person name="Cantor M.N."/>
            <person name="Hua S.X."/>
        </authorList>
    </citation>
    <scope>NUCLEOTIDE SEQUENCE [LARGE SCALE GENOMIC DNA]</scope>
    <source>
        <strain evidence="1 2">Marx 270</strain>
    </source>
</reference>
<proteinExistence type="predicted"/>
<accession>A0A0C3PRA0</accession>
<gene>
    <name evidence="1" type="ORF">M404DRAFT_994790</name>
</gene>
<dbReference type="HOGENOM" id="CLU_2856007_0_0_1"/>
<dbReference type="InParanoid" id="A0A0C3PRA0"/>
<organism evidence="1 2">
    <name type="scientific">Pisolithus tinctorius Marx 270</name>
    <dbReference type="NCBI Taxonomy" id="870435"/>
    <lineage>
        <taxon>Eukaryota</taxon>
        <taxon>Fungi</taxon>
        <taxon>Dikarya</taxon>
        <taxon>Basidiomycota</taxon>
        <taxon>Agaricomycotina</taxon>
        <taxon>Agaricomycetes</taxon>
        <taxon>Agaricomycetidae</taxon>
        <taxon>Boletales</taxon>
        <taxon>Sclerodermatineae</taxon>
        <taxon>Pisolithaceae</taxon>
        <taxon>Pisolithus</taxon>
    </lineage>
</organism>
<dbReference type="EMBL" id="KN831950">
    <property type="protein sequence ID" value="KIO11114.1"/>
    <property type="molecule type" value="Genomic_DNA"/>
</dbReference>
<protein>
    <submittedName>
        <fullName evidence="1">Uncharacterized protein</fullName>
    </submittedName>
</protein>
<reference evidence="2" key="2">
    <citation type="submission" date="2015-01" db="EMBL/GenBank/DDBJ databases">
        <title>Evolutionary Origins and Diversification of the Mycorrhizal Mutualists.</title>
        <authorList>
            <consortium name="DOE Joint Genome Institute"/>
            <consortium name="Mycorrhizal Genomics Consortium"/>
            <person name="Kohler A."/>
            <person name="Kuo A."/>
            <person name="Nagy L.G."/>
            <person name="Floudas D."/>
            <person name="Copeland A."/>
            <person name="Barry K.W."/>
            <person name="Cichocki N."/>
            <person name="Veneault-Fourrey C."/>
            <person name="LaButti K."/>
            <person name="Lindquist E.A."/>
            <person name="Lipzen A."/>
            <person name="Lundell T."/>
            <person name="Morin E."/>
            <person name="Murat C."/>
            <person name="Riley R."/>
            <person name="Ohm R."/>
            <person name="Sun H."/>
            <person name="Tunlid A."/>
            <person name="Henrissat B."/>
            <person name="Grigoriev I.V."/>
            <person name="Hibbett D.S."/>
            <person name="Martin F."/>
        </authorList>
    </citation>
    <scope>NUCLEOTIDE SEQUENCE [LARGE SCALE GENOMIC DNA]</scope>
    <source>
        <strain evidence="2">Marx 270</strain>
    </source>
</reference>
<name>A0A0C3PRA0_PISTI</name>
<dbReference type="AlphaFoldDB" id="A0A0C3PRA0"/>